<protein>
    <submittedName>
        <fullName evidence="1">Uncharacterized protein</fullName>
    </submittedName>
</protein>
<accession>A0ACC1MWK9</accession>
<keyword evidence="2" id="KW-1185">Reference proteome</keyword>
<dbReference type="EMBL" id="JANJQO010001510">
    <property type="protein sequence ID" value="KAJ2970578.1"/>
    <property type="molecule type" value="Genomic_DNA"/>
</dbReference>
<evidence type="ECO:0000313" key="2">
    <source>
        <dbReference type="Proteomes" id="UP001143910"/>
    </source>
</evidence>
<dbReference type="Proteomes" id="UP001143910">
    <property type="component" value="Unassembled WGS sequence"/>
</dbReference>
<reference evidence="1" key="1">
    <citation type="submission" date="2022-08" db="EMBL/GenBank/DDBJ databases">
        <title>Genome Sequence of Lecanicillium fungicola.</title>
        <authorList>
            <person name="Buettner E."/>
        </authorList>
    </citation>
    <scope>NUCLEOTIDE SEQUENCE</scope>
    <source>
        <strain evidence="1">Babe33</strain>
    </source>
</reference>
<name>A0ACC1MWK9_9HYPO</name>
<organism evidence="1 2">
    <name type="scientific">Zarea fungicola</name>
    <dbReference type="NCBI Taxonomy" id="93591"/>
    <lineage>
        <taxon>Eukaryota</taxon>
        <taxon>Fungi</taxon>
        <taxon>Dikarya</taxon>
        <taxon>Ascomycota</taxon>
        <taxon>Pezizomycotina</taxon>
        <taxon>Sordariomycetes</taxon>
        <taxon>Hypocreomycetidae</taxon>
        <taxon>Hypocreales</taxon>
        <taxon>Cordycipitaceae</taxon>
        <taxon>Zarea</taxon>
    </lineage>
</organism>
<gene>
    <name evidence="1" type="ORF">NQ176_g8124</name>
</gene>
<comment type="caution">
    <text evidence="1">The sequence shown here is derived from an EMBL/GenBank/DDBJ whole genome shotgun (WGS) entry which is preliminary data.</text>
</comment>
<proteinExistence type="predicted"/>
<sequence length="564" mass="63059">MALRLSSERPTSPHEESSFPTLDDLTAQNARPASIVSSRMTDVGSEDGRSPKQDLNNHSSRAGVAGVDGTSRTRYNPAARRQSTQSSKTTSTIAASTTNRSHVPSLTSNAFYRPMSSQKLQAQRAAQARPVVPSTLQPPSELDNMDDNMTDAGVSTTGPPPQNLATHRKTPSDVRTHSRGTEMADQDTLDRLTANTSPTQGHYPTDSLPDSTRPLKQRIHSTNDQPASPAVEKSSRSFRSSFRLGLRSDVAAARHRSNDGAEKLYSNASSPRLRPVDSQGRPVTSANKTEQEPGTLGWVYQYFEGNTILPRNLHRFPPLGEHDDPLQLGPPTNDWTLVKSAEPSAAAMEVPVKHCRTCNIWRPPRAHHCRLCDNCIETHDHHCVWLNNCVGKRNYKFFFTFISSATLLSLYLIGTSLAQILIYRSREHITFAEAIDHFRIPFALVIIGVLTFSYPFALLAYHLFWIARGETTREYVNSHKFDKKERYRPFSQGNLFKNFIAVLCRPRPPTYYAFKATYRNGDQRLGVRRDLRSRRNSQGMELDAVQSNAEGFQGPVALRGESRQ</sequence>
<evidence type="ECO:0000313" key="1">
    <source>
        <dbReference type="EMBL" id="KAJ2970578.1"/>
    </source>
</evidence>